<feature type="domain" description="PDZ" evidence="3">
    <location>
        <begin position="296"/>
        <end position="361"/>
    </location>
</feature>
<dbReference type="SUPFAM" id="SSF50494">
    <property type="entry name" value="Trypsin-like serine proteases"/>
    <property type="match status" value="1"/>
</dbReference>
<dbReference type="Pfam" id="PF13365">
    <property type="entry name" value="Trypsin_2"/>
    <property type="match status" value="1"/>
</dbReference>
<sequence length="510" mass="54442">MKWKQLFLVVAVSAFSAVGSVWVYGKLNRSNNSSFSLENGTKLPVNYAHYVENGGNGEALTDFTKAAAAAVPAVVHIKTKIPAKKISNNLPNSRGGGEFDDFFDQFFNYGPQIQPEQRASGSGVIISEDGYIVTNNHVISDGRDGVADEITVTLNENKKTYKAKLIGRDASSDLAVLKIDGNGFPYMLYGNSDDTKLGQWVLAVGYPLTLEATVTAGIISAKGRTIGINSRQSNSPVEYFIQTDAAVNQGNSGGALINTDGKLIGINSAILAPNGTYAGYSFAIPVNITKKIVNDLIEFGDVKRGYLGISYPTSDNEGYIKRAGVKEGGGVFVQAVPTDGAAYKAGIKRGDVITKVNGNRVASGLEMSGQIASYKPGDKVKISYVRDGQEKSVDVTLGGNVSKVEIVASDILTERLGGEFENVDSKIATKYDLNGGVVVKKVDKGGLLDRSRISDGFVITSINRYTIKNMDVLANYVAQASGNTIQLEGFYPGSGGTYRYPVNLGEETEY</sequence>
<dbReference type="EMBL" id="JBHUOZ010000001">
    <property type="protein sequence ID" value="MFD2919531.1"/>
    <property type="molecule type" value="Genomic_DNA"/>
</dbReference>
<evidence type="ECO:0000259" key="3">
    <source>
        <dbReference type="PROSITE" id="PS50106"/>
    </source>
</evidence>
<reference evidence="5" key="1">
    <citation type="journal article" date="2019" name="Int. J. Syst. Evol. Microbiol.">
        <title>The Global Catalogue of Microorganisms (GCM) 10K type strain sequencing project: providing services to taxonomists for standard genome sequencing and annotation.</title>
        <authorList>
            <consortium name="The Broad Institute Genomics Platform"/>
            <consortium name="The Broad Institute Genome Sequencing Center for Infectious Disease"/>
            <person name="Wu L."/>
            <person name="Ma J."/>
        </authorList>
    </citation>
    <scope>NUCLEOTIDE SEQUENCE [LARGE SCALE GENOMIC DNA]</scope>
    <source>
        <strain evidence="5">KCTC 23299</strain>
    </source>
</reference>
<dbReference type="InterPro" id="IPR036034">
    <property type="entry name" value="PDZ_sf"/>
</dbReference>
<dbReference type="Gene3D" id="2.30.42.10">
    <property type="match status" value="2"/>
</dbReference>
<dbReference type="Gene3D" id="2.40.10.120">
    <property type="match status" value="1"/>
</dbReference>
<dbReference type="SUPFAM" id="SSF50156">
    <property type="entry name" value="PDZ domain-like"/>
    <property type="match status" value="2"/>
</dbReference>
<keyword evidence="1" id="KW-0645">Protease</keyword>
<evidence type="ECO:0000256" key="2">
    <source>
        <dbReference type="ARBA" id="ARBA00022801"/>
    </source>
</evidence>
<dbReference type="PROSITE" id="PS50106">
    <property type="entry name" value="PDZ"/>
    <property type="match status" value="1"/>
</dbReference>
<gene>
    <name evidence="4" type="ORF">ACFS6H_07435</name>
</gene>
<keyword evidence="5" id="KW-1185">Reference proteome</keyword>
<evidence type="ECO:0000313" key="4">
    <source>
        <dbReference type="EMBL" id="MFD2919531.1"/>
    </source>
</evidence>
<proteinExistence type="predicted"/>
<dbReference type="Pfam" id="PF13180">
    <property type="entry name" value="PDZ_2"/>
    <property type="match status" value="1"/>
</dbReference>
<dbReference type="PANTHER" id="PTHR43343:SF3">
    <property type="entry name" value="PROTEASE DO-LIKE 8, CHLOROPLASTIC"/>
    <property type="match status" value="1"/>
</dbReference>
<dbReference type="RefSeq" id="WP_386096809.1">
    <property type="nucleotide sequence ID" value="NZ_JBHUOZ010000001.1"/>
</dbReference>
<comment type="caution">
    <text evidence="4">The sequence shown here is derived from an EMBL/GenBank/DDBJ whole genome shotgun (WGS) entry which is preliminary data.</text>
</comment>
<accession>A0ABW6A4L2</accession>
<evidence type="ECO:0000313" key="5">
    <source>
        <dbReference type="Proteomes" id="UP001597511"/>
    </source>
</evidence>
<dbReference type="InterPro" id="IPR009003">
    <property type="entry name" value="Peptidase_S1_PA"/>
</dbReference>
<dbReference type="SMART" id="SM00228">
    <property type="entry name" value="PDZ"/>
    <property type="match status" value="2"/>
</dbReference>
<keyword evidence="2" id="KW-0378">Hydrolase</keyword>
<dbReference type="InterPro" id="IPR001478">
    <property type="entry name" value="PDZ"/>
</dbReference>
<protein>
    <submittedName>
        <fullName evidence="4">Trypsin-like peptidase domain-containing protein</fullName>
    </submittedName>
</protein>
<dbReference type="PANTHER" id="PTHR43343">
    <property type="entry name" value="PEPTIDASE S12"/>
    <property type="match status" value="1"/>
</dbReference>
<name>A0ABW6A4L2_9BACT</name>
<dbReference type="InterPro" id="IPR001940">
    <property type="entry name" value="Peptidase_S1C"/>
</dbReference>
<dbReference type="PRINTS" id="PR00834">
    <property type="entry name" value="PROTEASES2C"/>
</dbReference>
<dbReference type="Proteomes" id="UP001597511">
    <property type="component" value="Unassembled WGS sequence"/>
</dbReference>
<dbReference type="InterPro" id="IPR051201">
    <property type="entry name" value="Chloro_Bact_Ser_Proteases"/>
</dbReference>
<evidence type="ECO:0000256" key="1">
    <source>
        <dbReference type="ARBA" id="ARBA00022670"/>
    </source>
</evidence>
<organism evidence="4 5">
    <name type="scientific">Terrimonas rubra</name>
    <dbReference type="NCBI Taxonomy" id="1035890"/>
    <lineage>
        <taxon>Bacteria</taxon>
        <taxon>Pseudomonadati</taxon>
        <taxon>Bacteroidota</taxon>
        <taxon>Chitinophagia</taxon>
        <taxon>Chitinophagales</taxon>
        <taxon>Chitinophagaceae</taxon>
        <taxon>Terrimonas</taxon>
    </lineage>
</organism>